<feature type="transmembrane region" description="Helical" evidence="2">
    <location>
        <begin position="160"/>
        <end position="181"/>
    </location>
</feature>
<reference evidence="3 5" key="1">
    <citation type="submission" date="2014-08" db="EMBL/GenBank/DDBJ databases">
        <authorList>
            <person name="Sisinthy S."/>
        </authorList>
    </citation>
    <scope>NUCLEOTIDE SEQUENCE [LARGE SCALE GENOMIC DNA]</scope>
    <source>
        <strain evidence="3 5">RuG17</strain>
    </source>
</reference>
<feature type="transmembrane region" description="Helical" evidence="2">
    <location>
        <begin position="82"/>
        <end position="100"/>
    </location>
</feature>
<dbReference type="RefSeq" id="WP_035835442.1">
    <property type="nucleotide sequence ID" value="NZ_JACHBQ010000001.1"/>
</dbReference>
<gene>
    <name evidence="4" type="ORF">BJ997_003053</name>
    <name evidence="3" type="ORF">GY21_04350</name>
</gene>
<dbReference type="EMBL" id="JACHBQ010000001">
    <property type="protein sequence ID" value="MBB5642505.1"/>
    <property type="molecule type" value="Genomic_DNA"/>
</dbReference>
<keyword evidence="2" id="KW-0812">Transmembrane</keyword>
<comment type="caution">
    <text evidence="3">The sequence shown here is derived from an EMBL/GenBank/DDBJ whole genome shotgun (WGS) entry which is preliminary data.</text>
</comment>
<accession>A0A099JQH4</accession>
<evidence type="ECO:0000256" key="1">
    <source>
        <dbReference type="SAM" id="MobiDB-lite"/>
    </source>
</evidence>
<keyword evidence="5" id="KW-1185">Reference proteome</keyword>
<dbReference type="STRING" id="1001240.GY21_04350"/>
<feature type="transmembrane region" description="Helical" evidence="2">
    <location>
        <begin position="132"/>
        <end position="148"/>
    </location>
</feature>
<evidence type="ECO:0000256" key="2">
    <source>
        <dbReference type="SAM" id="Phobius"/>
    </source>
</evidence>
<evidence type="ECO:0000313" key="6">
    <source>
        <dbReference type="Proteomes" id="UP000561726"/>
    </source>
</evidence>
<dbReference type="Proteomes" id="UP000561726">
    <property type="component" value="Unassembled WGS sequence"/>
</dbReference>
<feature type="transmembrane region" description="Helical" evidence="2">
    <location>
        <begin position="17"/>
        <end position="37"/>
    </location>
</feature>
<sequence length="412" mass="43819">MSAPDATQQRLDPIGGLAAWPLAPVTALIVVAYAVFSTLTQSGEVQNELFTALGVVAMSLAAGVLVWAALPESAPFERRSTVLMVSLALLGYVFEQLGMWGHNESVHNDFGQIGLGLLIMALAPFRPWREMVAVALGATLVVAFGALAQADSLGGATPPAIFAILAAVQLLAPALAGAAYCRQVVKAIRIWQTDAQRSIHLHTEESRAATSRAVVQQRMASLNASVLPFLDEILARGTVTAADIERARSLAEQVRQSLVAETDHTWLDDLLARERSALAVADGRPALTLPAADDPDRRAARFSARERAALGALLVMLFGQPGFDPAALSLRLSGRQSEGAEAESFTTVALEASVALSPYRLRRLVHPFVAVLRVEFGQVRVTVRGQTLDMRMDSGSAGGRPTLAAAATRNEY</sequence>
<dbReference type="eggNOG" id="ENOG5034544">
    <property type="taxonomic scope" value="Bacteria"/>
</dbReference>
<proteinExistence type="predicted"/>
<dbReference type="OrthoDB" id="5124052at2"/>
<feature type="region of interest" description="Disordered" evidence="1">
    <location>
        <begin position="392"/>
        <end position="412"/>
    </location>
</feature>
<evidence type="ECO:0000313" key="3">
    <source>
        <dbReference type="EMBL" id="KGJ79663.1"/>
    </source>
</evidence>
<dbReference type="Proteomes" id="UP000029864">
    <property type="component" value="Unassembled WGS sequence"/>
</dbReference>
<name>A0A099JQH4_9MICO</name>
<dbReference type="AlphaFoldDB" id="A0A099JQH4"/>
<keyword evidence="2" id="KW-1133">Transmembrane helix</keyword>
<feature type="transmembrane region" description="Helical" evidence="2">
    <location>
        <begin position="49"/>
        <end position="70"/>
    </location>
</feature>
<dbReference type="EMBL" id="JPXF01000011">
    <property type="protein sequence ID" value="KGJ79663.1"/>
    <property type="molecule type" value="Genomic_DNA"/>
</dbReference>
<organism evidence="3 5">
    <name type="scientific">Cryobacterium roopkundense</name>
    <dbReference type="NCBI Taxonomy" id="1001240"/>
    <lineage>
        <taxon>Bacteria</taxon>
        <taxon>Bacillati</taxon>
        <taxon>Actinomycetota</taxon>
        <taxon>Actinomycetes</taxon>
        <taxon>Micrococcales</taxon>
        <taxon>Microbacteriaceae</taxon>
        <taxon>Cryobacterium</taxon>
    </lineage>
</organism>
<reference evidence="4 6" key="2">
    <citation type="submission" date="2020-08" db="EMBL/GenBank/DDBJ databases">
        <title>Sequencing the genomes of 1000 actinobacteria strains.</title>
        <authorList>
            <person name="Klenk H.-P."/>
        </authorList>
    </citation>
    <scope>NUCLEOTIDE SEQUENCE [LARGE SCALE GENOMIC DNA]</scope>
    <source>
        <strain evidence="4 6">DSM 21065</strain>
    </source>
</reference>
<protein>
    <submittedName>
        <fullName evidence="3">Uncharacterized protein</fullName>
    </submittedName>
</protein>
<evidence type="ECO:0000313" key="5">
    <source>
        <dbReference type="Proteomes" id="UP000029864"/>
    </source>
</evidence>
<feature type="transmembrane region" description="Helical" evidence="2">
    <location>
        <begin position="106"/>
        <end position="125"/>
    </location>
</feature>
<evidence type="ECO:0000313" key="4">
    <source>
        <dbReference type="EMBL" id="MBB5642505.1"/>
    </source>
</evidence>
<keyword evidence="2" id="KW-0472">Membrane</keyword>